<evidence type="ECO:0000313" key="7">
    <source>
        <dbReference type="EMBL" id="CUS05323.2"/>
    </source>
</evidence>
<sequence>MANIVELNQMSNDKLEKKLEEAREELFNLRFQVASARLENTSRLRVVRREVAQVETVLHQRVLATEAAAAEPEIATRLKGKEWQSNARYVYEDSAWQVEFNEKGGKKLATAWVNLNKVQPKGRGAKAPQMVVRHELAR</sequence>
<evidence type="ECO:0000256" key="4">
    <source>
        <dbReference type="ARBA" id="ARBA00035204"/>
    </source>
</evidence>
<evidence type="ECO:0000256" key="3">
    <source>
        <dbReference type="ARBA" id="ARBA00023274"/>
    </source>
</evidence>
<keyword evidence="8" id="KW-1185">Reference proteome</keyword>
<dbReference type="GO" id="GO:1990904">
    <property type="term" value="C:ribonucleoprotein complex"/>
    <property type="evidence" value="ECO:0007669"/>
    <property type="project" value="UniProtKB-KW"/>
</dbReference>
<organism evidence="7 8">
    <name type="scientific">Candidatus Promineifilum breve</name>
    <dbReference type="NCBI Taxonomy" id="1806508"/>
    <lineage>
        <taxon>Bacteria</taxon>
        <taxon>Bacillati</taxon>
        <taxon>Chloroflexota</taxon>
        <taxon>Ardenticatenia</taxon>
        <taxon>Candidatus Promineifilales</taxon>
        <taxon>Candidatus Promineifilaceae</taxon>
        <taxon>Candidatus Promineifilum</taxon>
    </lineage>
</organism>
<accession>A0A161KCX2</accession>
<dbReference type="InterPro" id="IPR001854">
    <property type="entry name" value="Ribosomal_uL29"/>
</dbReference>
<dbReference type="GO" id="GO:0006412">
    <property type="term" value="P:translation"/>
    <property type="evidence" value="ECO:0007669"/>
    <property type="project" value="UniProtKB-UniRule"/>
</dbReference>
<keyword evidence="6" id="KW-0175">Coiled coil</keyword>
<dbReference type="Proteomes" id="UP000215027">
    <property type="component" value="Chromosome I"/>
</dbReference>
<dbReference type="Gene3D" id="1.10.287.310">
    <property type="match status" value="1"/>
</dbReference>
<dbReference type="NCBIfam" id="TIGR00012">
    <property type="entry name" value="L29"/>
    <property type="match status" value="1"/>
</dbReference>
<protein>
    <recommendedName>
        <fullName evidence="4 5">Large ribosomal subunit protein uL29</fullName>
    </recommendedName>
</protein>
<dbReference type="AlphaFoldDB" id="A0A161KCX2"/>
<reference evidence="7" key="1">
    <citation type="submission" date="2016-01" db="EMBL/GenBank/DDBJ databases">
        <authorList>
            <person name="Mcilroy J.S."/>
            <person name="Karst M S."/>
            <person name="Albertsen M."/>
        </authorList>
    </citation>
    <scope>NUCLEOTIDE SEQUENCE</scope>
    <source>
        <strain evidence="7">Cfx-K</strain>
    </source>
</reference>
<dbReference type="CDD" id="cd00427">
    <property type="entry name" value="Ribosomal_L29_HIP"/>
    <property type="match status" value="1"/>
</dbReference>
<evidence type="ECO:0000256" key="2">
    <source>
        <dbReference type="ARBA" id="ARBA00022980"/>
    </source>
</evidence>
<dbReference type="Pfam" id="PF00831">
    <property type="entry name" value="Ribosomal_L29"/>
    <property type="match status" value="1"/>
</dbReference>
<dbReference type="SUPFAM" id="SSF46561">
    <property type="entry name" value="Ribosomal protein L29 (L29p)"/>
    <property type="match status" value="1"/>
</dbReference>
<keyword evidence="3 5" id="KW-0687">Ribonucleoprotein</keyword>
<gene>
    <name evidence="5" type="primary">rpmC</name>
    <name evidence="7" type="ORF">CFX0092_A3445</name>
</gene>
<dbReference type="HAMAP" id="MF_00374">
    <property type="entry name" value="Ribosomal_uL29"/>
    <property type="match status" value="1"/>
</dbReference>
<comment type="similarity">
    <text evidence="1 5">Belongs to the universal ribosomal protein uL29 family.</text>
</comment>
<dbReference type="InterPro" id="IPR018254">
    <property type="entry name" value="Ribosomal_uL29_CS"/>
</dbReference>
<dbReference type="KEGG" id="pbf:CFX0092_A3445"/>
<name>A0A161KCX2_9CHLR</name>
<proteinExistence type="inferred from homology"/>
<keyword evidence="2 5" id="KW-0689">Ribosomal protein</keyword>
<evidence type="ECO:0000313" key="8">
    <source>
        <dbReference type="Proteomes" id="UP000215027"/>
    </source>
</evidence>
<dbReference type="EMBL" id="LN890655">
    <property type="protein sequence ID" value="CUS05323.2"/>
    <property type="molecule type" value="Genomic_DNA"/>
</dbReference>
<evidence type="ECO:0000256" key="5">
    <source>
        <dbReference type="HAMAP-Rule" id="MF_00374"/>
    </source>
</evidence>
<dbReference type="InterPro" id="IPR036049">
    <property type="entry name" value="Ribosomal_uL29_sf"/>
</dbReference>
<feature type="coiled-coil region" evidence="6">
    <location>
        <begin position="5"/>
        <end position="39"/>
    </location>
</feature>
<evidence type="ECO:0000256" key="1">
    <source>
        <dbReference type="ARBA" id="ARBA00009254"/>
    </source>
</evidence>
<dbReference type="OrthoDB" id="9815192at2"/>
<evidence type="ECO:0000256" key="6">
    <source>
        <dbReference type="SAM" id="Coils"/>
    </source>
</evidence>
<dbReference type="GO" id="GO:0003735">
    <property type="term" value="F:structural constituent of ribosome"/>
    <property type="evidence" value="ECO:0007669"/>
    <property type="project" value="InterPro"/>
</dbReference>
<dbReference type="PROSITE" id="PS00579">
    <property type="entry name" value="RIBOSOMAL_L29"/>
    <property type="match status" value="1"/>
</dbReference>
<dbReference type="GO" id="GO:0005840">
    <property type="term" value="C:ribosome"/>
    <property type="evidence" value="ECO:0007669"/>
    <property type="project" value="UniProtKB-KW"/>
</dbReference>